<evidence type="ECO:0000256" key="1">
    <source>
        <dbReference type="SAM" id="Phobius"/>
    </source>
</evidence>
<protein>
    <submittedName>
        <fullName evidence="2">Uncharacterized protein</fullName>
    </submittedName>
</protein>
<evidence type="ECO:0000313" key="3">
    <source>
        <dbReference type="Proteomes" id="UP000481033"/>
    </source>
</evidence>
<proteinExistence type="predicted"/>
<reference evidence="2 3" key="1">
    <citation type="journal article" date="2020" name="Microb. Ecol.">
        <title>Ecogenomics of the Marine Benthic Filamentous Cyanobacterium Adonisia.</title>
        <authorList>
            <person name="Walter J.M."/>
            <person name="Coutinho F.H."/>
            <person name="Leomil L."/>
            <person name="Hargreaves P.I."/>
            <person name="Campeao M.E."/>
            <person name="Vieira V.V."/>
            <person name="Silva B.S."/>
            <person name="Fistarol G.O."/>
            <person name="Salomon P.S."/>
            <person name="Sawabe T."/>
            <person name="Mino S."/>
            <person name="Hosokawa M."/>
            <person name="Miyashita H."/>
            <person name="Maruyama F."/>
            <person name="van Verk M.C."/>
            <person name="Dutilh B.E."/>
            <person name="Thompson C.C."/>
            <person name="Thompson F.L."/>
        </authorList>
    </citation>
    <scope>NUCLEOTIDE SEQUENCE [LARGE SCALE GENOMIC DNA]</scope>
    <source>
        <strain evidence="2 3">CCMR0081</strain>
    </source>
</reference>
<dbReference type="AlphaFoldDB" id="A0A6M0RTA5"/>
<evidence type="ECO:0000313" key="2">
    <source>
        <dbReference type="EMBL" id="NEZ59396.1"/>
    </source>
</evidence>
<sequence length="256" mass="28076">MLVKPSLPLRLPGGLGALVLLSVFLHGGLLLLPMPQWWSMPVESDPEEVIEESGAIAITTLPIIPQSDPPLQPEAPTVQELEPVEPPPLIQVPDNGSAMEDLSIIEDALEDLEEPEAVEQPIELSDEDELDPENSEPEAGIAFQFGNDFPHLAGSQAGCYGLENCRTAEGQNYIDAVQDITNRLEAQGYELTPYEGNDDSDVRNHRIFEMRLPDKAEIKYLNVFGEGLRTAIYIITPRIITQQELQTLGDSPQSGS</sequence>
<keyword evidence="1" id="KW-1133">Transmembrane helix</keyword>
<keyword evidence="3" id="KW-1185">Reference proteome</keyword>
<name>A0A6M0RTA5_9CYAN</name>
<keyword evidence="1" id="KW-0812">Transmembrane</keyword>
<accession>A0A6M0RTA5</accession>
<gene>
    <name evidence="2" type="ORF">DXZ20_27875</name>
</gene>
<comment type="caution">
    <text evidence="2">The sequence shown here is derived from an EMBL/GenBank/DDBJ whole genome shotgun (WGS) entry which is preliminary data.</text>
</comment>
<organism evidence="2 3">
    <name type="scientific">Adonisia turfae CCMR0081</name>
    <dbReference type="NCBI Taxonomy" id="2292702"/>
    <lineage>
        <taxon>Bacteria</taxon>
        <taxon>Bacillati</taxon>
        <taxon>Cyanobacteriota</taxon>
        <taxon>Adonisia</taxon>
        <taxon>Adonisia turfae</taxon>
    </lineage>
</organism>
<dbReference type="Proteomes" id="UP000481033">
    <property type="component" value="Unassembled WGS sequence"/>
</dbReference>
<dbReference type="EMBL" id="QXHD01000004">
    <property type="protein sequence ID" value="NEZ59396.1"/>
    <property type="molecule type" value="Genomic_DNA"/>
</dbReference>
<dbReference type="RefSeq" id="WP_163702325.1">
    <property type="nucleotide sequence ID" value="NZ_QXHD01000004.1"/>
</dbReference>
<feature type="transmembrane region" description="Helical" evidence="1">
    <location>
        <begin position="12"/>
        <end position="32"/>
    </location>
</feature>
<keyword evidence="1" id="KW-0472">Membrane</keyword>